<dbReference type="InterPro" id="IPR029058">
    <property type="entry name" value="AB_hydrolase_fold"/>
</dbReference>
<dbReference type="EMBL" id="HQ156935">
    <property type="protein sequence ID" value="AEM45144.1"/>
    <property type="molecule type" value="Genomic_DNA"/>
</dbReference>
<feature type="domain" description="Alpha/beta hydrolase fold-3" evidence="3">
    <location>
        <begin position="81"/>
        <end position="287"/>
    </location>
</feature>
<evidence type="ECO:0000256" key="1">
    <source>
        <dbReference type="ARBA" id="ARBA00010515"/>
    </source>
</evidence>
<dbReference type="PROSITE" id="PS01173">
    <property type="entry name" value="LIPASE_GDXG_HIS"/>
    <property type="match status" value="1"/>
</dbReference>
<reference evidence="4" key="1">
    <citation type="journal article" date="2011" name="FEMS Microbiol. Ecol.">
        <title>Identification of novel lipolytic genes and gene families by screening of metagenomic libraries derived from soil samples of the German Biodiversity Exploratories.</title>
        <authorList>
            <person name="Nacke H."/>
            <person name="Will C."/>
            <person name="Herzog S."/>
            <person name="Nowka B."/>
            <person name="Engelhaupt M."/>
            <person name="Daniel R."/>
        </authorList>
    </citation>
    <scope>NUCLEOTIDE SEQUENCE</scope>
</reference>
<protein>
    <recommendedName>
        <fullName evidence="3">Alpha/beta hydrolase fold-3 domain-containing protein</fullName>
    </recommendedName>
</protein>
<evidence type="ECO:0000256" key="2">
    <source>
        <dbReference type="ARBA" id="ARBA00022801"/>
    </source>
</evidence>
<proteinExistence type="inferred from homology"/>
<dbReference type="ESTHER" id="9zzzz-g3crg1">
    <property type="family name" value="Hormone-sensitive_lipase_like"/>
</dbReference>
<comment type="similarity">
    <text evidence="1">Belongs to the 'GDXG' lipolytic enzyme family.</text>
</comment>
<dbReference type="InterPro" id="IPR013094">
    <property type="entry name" value="AB_hydrolase_3"/>
</dbReference>
<dbReference type="SMR" id="G3CRG1"/>
<dbReference type="InterPro" id="IPR002168">
    <property type="entry name" value="Lipase_GDXG_HIS_AS"/>
</dbReference>
<evidence type="ECO:0000259" key="3">
    <source>
        <dbReference type="Pfam" id="PF07859"/>
    </source>
</evidence>
<dbReference type="GO" id="GO:0016787">
    <property type="term" value="F:hydrolase activity"/>
    <property type="evidence" value="ECO:0007669"/>
    <property type="project" value="UniProtKB-KW"/>
</dbReference>
<sequence>MSLDAIVKGLLDEMAASPMPKLWEVSPAQGREMYRMIANTMEPQGISIGKTENMSIPGPAAPIQIRIYTPVASGGTALPVLVYFHGGGFVIGDLETHDPLCRTLANETGAKVIAVDYRLAPEHKFPAAPEDSYAAVKWVETNAASLGVDPNRIAVGGDSAGGNLAAVVCQMAKQKGGPHIVFQLLIYPVTQLRANTDSMKSFAEGYFLEKKTMDWFFDQYTTPGTDPNDPRVSPLAAADLSGLPRAYVVTAGFDPLRDEGKAYADKLNRAGVAAVYVDYPSMIHGFFGMSGVIPQARQAITDASAALRKAFG</sequence>
<name>G3CRG1_9ZZZZ</name>
<dbReference type="PANTHER" id="PTHR48081">
    <property type="entry name" value="AB HYDROLASE SUPERFAMILY PROTEIN C4A8.06C"/>
    <property type="match status" value="1"/>
</dbReference>
<dbReference type="Gene3D" id="3.40.50.1820">
    <property type="entry name" value="alpha/beta hydrolase"/>
    <property type="match status" value="1"/>
</dbReference>
<evidence type="ECO:0000313" key="4">
    <source>
        <dbReference type="EMBL" id="AEM45144.1"/>
    </source>
</evidence>
<dbReference type="AlphaFoldDB" id="G3CRG1"/>
<dbReference type="InterPro" id="IPR050300">
    <property type="entry name" value="GDXG_lipolytic_enzyme"/>
</dbReference>
<dbReference type="Pfam" id="PF07859">
    <property type="entry name" value="Abhydrolase_3"/>
    <property type="match status" value="1"/>
</dbReference>
<keyword evidence="2" id="KW-0378">Hydrolase</keyword>
<dbReference type="PANTHER" id="PTHR48081:SF8">
    <property type="entry name" value="ALPHA_BETA HYDROLASE FOLD-3 DOMAIN-CONTAINING PROTEIN-RELATED"/>
    <property type="match status" value="1"/>
</dbReference>
<dbReference type="FunFam" id="3.40.50.1820:FF:000089">
    <property type="entry name" value="Alpha/beta hydrolase"/>
    <property type="match status" value="1"/>
</dbReference>
<organism evidence="4">
    <name type="scientific">uncultured organism</name>
    <dbReference type="NCBI Taxonomy" id="155900"/>
    <lineage>
        <taxon>unclassified sequences</taxon>
        <taxon>environmental samples</taxon>
    </lineage>
</organism>
<accession>G3CRG1</accession>
<dbReference type="SUPFAM" id="SSF53474">
    <property type="entry name" value="alpha/beta-Hydrolases"/>
    <property type="match status" value="1"/>
</dbReference>